<dbReference type="InterPro" id="IPR011013">
    <property type="entry name" value="Gal_mutarotase_sf_dom"/>
</dbReference>
<keyword evidence="3 5" id="KW-0413">Isomerase</keyword>
<comment type="similarity">
    <text evidence="2 5">Belongs to the aldose epimerase family.</text>
</comment>
<keyword evidence="10" id="KW-1185">Reference proteome</keyword>
<dbReference type="HOGENOM" id="CLU_031753_1_1_9"/>
<evidence type="ECO:0000256" key="2">
    <source>
        <dbReference type="ARBA" id="ARBA00006206"/>
    </source>
</evidence>
<dbReference type="InterPro" id="IPR008183">
    <property type="entry name" value="Aldose_1/G6P_1-epimerase"/>
</dbReference>
<dbReference type="PANTHER" id="PTHR10091">
    <property type="entry name" value="ALDOSE-1-EPIMERASE"/>
    <property type="match status" value="1"/>
</dbReference>
<dbReference type="Pfam" id="PF01263">
    <property type="entry name" value="Aldose_epim"/>
    <property type="match status" value="1"/>
</dbReference>
<dbReference type="InterPro" id="IPR014718">
    <property type="entry name" value="GH-type_carb-bd"/>
</dbReference>
<evidence type="ECO:0000256" key="8">
    <source>
        <dbReference type="PIRSR" id="PIRSR005096-3"/>
    </source>
</evidence>
<dbReference type="KEGG" id="ble:BleG1_3921"/>
<dbReference type="EMBL" id="CP003923">
    <property type="protein sequence ID" value="AIC96468.1"/>
    <property type="molecule type" value="Genomic_DNA"/>
</dbReference>
<comment type="catalytic activity">
    <reaction evidence="5">
        <text>alpha-D-glucose = beta-D-glucose</text>
        <dbReference type="Rhea" id="RHEA:10264"/>
        <dbReference type="ChEBI" id="CHEBI:15903"/>
        <dbReference type="ChEBI" id="CHEBI:17925"/>
        <dbReference type="EC" id="5.1.3.3"/>
    </reaction>
</comment>
<dbReference type="InterPro" id="IPR015443">
    <property type="entry name" value="Aldose_1-epimerase"/>
</dbReference>
<dbReference type="Gene3D" id="2.70.98.10">
    <property type="match status" value="1"/>
</dbReference>
<protein>
    <recommendedName>
        <fullName evidence="5">Aldose 1-epimerase</fullName>
        <ecNumber evidence="5">5.1.3.3</ecNumber>
    </recommendedName>
</protein>
<evidence type="ECO:0000256" key="3">
    <source>
        <dbReference type="ARBA" id="ARBA00023235"/>
    </source>
</evidence>
<feature type="binding site" evidence="8">
    <location>
        <begin position="174"/>
        <end position="176"/>
    </location>
    <ligand>
        <name>beta-D-galactose</name>
        <dbReference type="ChEBI" id="CHEBI:27667"/>
    </ligand>
</feature>
<evidence type="ECO:0000256" key="7">
    <source>
        <dbReference type="PIRSR" id="PIRSR005096-2"/>
    </source>
</evidence>
<dbReference type="PIRSF" id="PIRSF005096">
    <property type="entry name" value="GALM"/>
    <property type="match status" value="1"/>
</dbReference>
<accession>A0A060M7E2</accession>
<dbReference type="RefSeq" id="WP_038484568.1">
    <property type="nucleotide sequence ID" value="NZ_CP003923.1"/>
</dbReference>
<dbReference type="GO" id="GO:0033499">
    <property type="term" value="P:galactose catabolic process via UDP-galactose, Leloir pathway"/>
    <property type="evidence" value="ECO:0007669"/>
    <property type="project" value="TreeGrafter"/>
</dbReference>
<comment type="pathway">
    <text evidence="1 5">Carbohydrate metabolism; hexose metabolism.</text>
</comment>
<dbReference type="PANTHER" id="PTHR10091:SF0">
    <property type="entry name" value="GALACTOSE MUTAROTASE"/>
    <property type="match status" value="1"/>
</dbReference>
<evidence type="ECO:0000313" key="10">
    <source>
        <dbReference type="Proteomes" id="UP000027142"/>
    </source>
</evidence>
<organism evidence="9 10">
    <name type="scientific">Shouchella lehensis G1</name>
    <dbReference type="NCBI Taxonomy" id="1246626"/>
    <lineage>
        <taxon>Bacteria</taxon>
        <taxon>Bacillati</taxon>
        <taxon>Bacillota</taxon>
        <taxon>Bacilli</taxon>
        <taxon>Bacillales</taxon>
        <taxon>Bacillaceae</taxon>
        <taxon>Shouchella</taxon>
    </lineage>
</organism>
<keyword evidence="4 5" id="KW-0119">Carbohydrate metabolism</keyword>
<dbReference type="OrthoDB" id="9779408at2"/>
<dbReference type="GO" id="GO:0030246">
    <property type="term" value="F:carbohydrate binding"/>
    <property type="evidence" value="ECO:0007669"/>
    <property type="project" value="InterPro"/>
</dbReference>
<dbReference type="UniPathway" id="UPA00242"/>
<dbReference type="STRING" id="1246626.BleG1_3921"/>
<feature type="active site" description="Proton donor" evidence="6">
    <location>
        <position position="174"/>
    </location>
</feature>
<gene>
    <name evidence="9" type="ORF">BleG1_3921</name>
</gene>
<name>A0A060M7E2_9BACI</name>
<reference evidence="9 10" key="1">
    <citation type="journal article" date="2014" name="Gene">
        <title>A comparative genomic analysis of the alkalitolerant soil bacterium Bacillus lehensis G1.</title>
        <authorList>
            <person name="Noor Y.M."/>
            <person name="Samsulrizal N.H."/>
            <person name="Jema'on N.A."/>
            <person name="Low K.O."/>
            <person name="Ramli A.N."/>
            <person name="Alias N.I."/>
            <person name="Damis S.I."/>
            <person name="Fuzi S.F."/>
            <person name="Isa M.N."/>
            <person name="Murad A.M."/>
            <person name="Raih M.F."/>
            <person name="Bakar F.D."/>
            <person name="Najimudin N."/>
            <person name="Mahadi N.M."/>
            <person name="Illias R.M."/>
        </authorList>
    </citation>
    <scope>NUCLEOTIDE SEQUENCE [LARGE SCALE GENOMIC DNA]</scope>
    <source>
        <strain evidence="9 10">G1</strain>
    </source>
</reference>
<evidence type="ECO:0000256" key="5">
    <source>
        <dbReference type="PIRNR" id="PIRNR005096"/>
    </source>
</evidence>
<dbReference type="NCBIfam" id="NF008277">
    <property type="entry name" value="PRK11055.1"/>
    <property type="match status" value="1"/>
</dbReference>
<sequence>MKATNQQMSNGWVETVLENDHGMCLTFLNFGGIVTELVVPDKRGVRENVVLSYADLSHYKENKPYFGALIGPVAGRIKDACFMKNGTRHTLSANDGHHHLHGGGNGLHQQLFSVTLFQHEDRVGAMLTAEEMEMDHYPGKLTTTITYIITNENEWIIDYHATVDEMMPVTLTNHTYFNLTGGVKRSVLNHVIQLESDSFLELDETLAPTGFIRSTAHTPFDFRSEKRIGERIHLTHHQLQVAKNGYDHYFLLDHTKEVKAVVYDEESGRKLEMKTTQPGVVLYTGNSLEDELLLKEGNKIEKHAGLCLETQGHPAALQHKGLSSIWLKPEDVYKHQTIYQFSVE</sequence>
<evidence type="ECO:0000256" key="6">
    <source>
        <dbReference type="PIRSR" id="PIRSR005096-1"/>
    </source>
</evidence>
<evidence type="ECO:0000256" key="1">
    <source>
        <dbReference type="ARBA" id="ARBA00005028"/>
    </source>
</evidence>
<dbReference type="GO" id="GO:0004034">
    <property type="term" value="F:aldose 1-epimerase activity"/>
    <property type="evidence" value="ECO:0007669"/>
    <property type="project" value="UniProtKB-EC"/>
</dbReference>
<dbReference type="InterPro" id="IPR047215">
    <property type="entry name" value="Galactose_mutarotase-like"/>
</dbReference>
<dbReference type="AlphaFoldDB" id="A0A060M7E2"/>
<dbReference type="EC" id="5.1.3.3" evidence="5"/>
<proteinExistence type="inferred from homology"/>
<dbReference type="PATRIC" id="fig|1246626.3.peg.3919"/>
<evidence type="ECO:0000256" key="4">
    <source>
        <dbReference type="ARBA" id="ARBA00023277"/>
    </source>
</evidence>
<feature type="active site" description="Proton acceptor" evidence="6">
    <location>
        <position position="309"/>
    </location>
</feature>
<dbReference type="SUPFAM" id="SSF74650">
    <property type="entry name" value="Galactose mutarotase-like"/>
    <property type="match status" value="1"/>
</dbReference>
<dbReference type="Proteomes" id="UP000027142">
    <property type="component" value="Chromosome"/>
</dbReference>
<feature type="binding site" evidence="7">
    <location>
        <position position="247"/>
    </location>
    <ligand>
        <name>beta-D-galactose</name>
        <dbReference type="ChEBI" id="CHEBI:27667"/>
    </ligand>
</feature>
<dbReference type="eggNOG" id="COG2017">
    <property type="taxonomic scope" value="Bacteria"/>
</dbReference>
<dbReference type="GO" id="GO:0006006">
    <property type="term" value="P:glucose metabolic process"/>
    <property type="evidence" value="ECO:0007669"/>
    <property type="project" value="TreeGrafter"/>
</dbReference>
<evidence type="ECO:0000313" key="9">
    <source>
        <dbReference type="EMBL" id="AIC96468.1"/>
    </source>
</evidence>
<dbReference type="CDD" id="cd09019">
    <property type="entry name" value="galactose_mutarotase_like"/>
    <property type="match status" value="1"/>
</dbReference>